<dbReference type="Pfam" id="PF00990">
    <property type="entry name" value="GGDEF"/>
    <property type="match status" value="1"/>
</dbReference>
<dbReference type="InterPro" id="IPR043128">
    <property type="entry name" value="Rev_trsase/Diguanyl_cyclase"/>
</dbReference>
<dbReference type="STRING" id="379097.SE23_19020"/>
<feature type="transmembrane region" description="Helical" evidence="3">
    <location>
        <begin position="300"/>
        <end position="319"/>
    </location>
</feature>
<name>A0A0A5HX37_PHOS4</name>
<dbReference type="SMART" id="SM00267">
    <property type="entry name" value="GGDEF"/>
    <property type="match status" value="1"/>
</dbReference>
<evidence type="ECO:0000256" key="3">
    <source>
        <dbReference type="SAM" id="Phobius"/>
    </source>
</evidence>
<sequence length="486" mass="54361">MQLKRHFSLKFVFLMPLVLSAIVLALTIKNYVDLVNREISDEYGRIQNDLSRAAKLVTAIDYSFTNYSKSQYIFLLEHNRQIKNSVCQMWPIDALLLTDGRNHDMPAVDINYMLVGTTELCDSDSDVYQRVASQVSLAPVLSFMHDIDETILGVQYIDREGYLMSSPDTYAKQATAELLDTIKARPFWQSTAQNPDVISISGPAPIAATSDLVMSLTMPVYSLGEHQGMLSLDIAYDELMDTRGKLSGKLEIINATTASFPDNATRVEQFNLEGVRGDHHLIYRLDPIKEIGYFVSSHRYSLLVIGFIYVFSVIVLFLINTRVEHGYLKDLAAKDAMTGLLNRRGLQDFLVNAQHGEYVAIAVFDIDNFKSINDTYGHDVGDNVICYMADQITYSIRASDAVARFGGEEFVVYMSGSNRDALKKSLLRVQQSIRSRSQEVVAPGFTVSGGVEIVDEAQASNFEALFKAADEKLYQAKTSGKDKLVF</sequence>
<evidence type="ECO:0000256" key="2">
    <source>
        <dbReference type="ARBA" id="ARBA00034247"/>
    </source>
</evidence>
<reference evidence="5 6" key="1">
    <citation type="submission" date="2014-10" db="EMBL/GenBank/DDBJ databases">
        <title>Genome sequencing of Vibrio sinaloensis T08.</title>
        <authorList>
            <person name="Chan K.-G."/>
            <person name="Mohamad N.I."/>
        </authorList>
    </citation>
    <scope>NUCLEOTIDE SEQUENCE [LARGE SCALE GENOMIC DNA]</scope>
    <source>
        <strain evidence="5 6">T08</strain>
    </source>
</reference>
<dbReference type="GO" id="GO:0052621">
    <property type="term" value="F:diguanylate cyclase activity"/>
    <property type="evidence" value="ECO:0007669"/>
    <property type="project" value="UniProtKB-EC"/>
</dbReference>
<evidence type="ECO:0000259" key="4">
    <source>
        <dbReference type="PROSITE" id="PS50887"/>
    </source>
</evidence>
<comment type="caution">
    <text evidence="5">The sequence shown here is derived from an EMBL/GenBank/DDBJ whole genome shotgun (WGS) entry which is preliminary data.</text>
</comment>
<dbReference type="GO" id="GO:0043709">
    <property type="term" value="P:cell adhesion involved in single-species biofilm formation"/>
    <property type="evidence" value="ECO:0007669"/>
    <property type="project" value="TreeGrafter"/>
</dbReference>
<dbReference type="EMBL" id="JRWP01000028">
    <property type="protein sequence ID" value="KGY08076.1"/>
    <property type="molecule type" value="Genomic_DNA"/>
</dbReference>
<dbReference type="GO" id="GO:1902201">
    <property type="term" value="P:negative regulation of bacterial-type flagellum-dependent cell motility"/>
    <property type="evidence" value="ECO:0007669"/>
    <property type="project" value="TreeGrafter"/>
</dbReference>
<dbReference type="InterPro" id="IPR000160">
    <property type="entry name" value="GGDEF_dom"/>
</dbReference>
<keyword evidence="3" id="KW-0472">Membrane</keyword>
<dbReference type="PANTHER" id="PTHR45138">
    <property type="entry name" value="REGULATORY COMPONENTS OF SENSORY TRANSDUCTION SYSTEM"/>
    <property type="match status" value="1"/>
</dbReference>
<dbReference type="InterPro" id="IPR050469">
    <property type="entry name" value="Diguanylate_Cyclase"/>
</dbReference>
<dbReference type="Gene3D" id="3.30.70.270">
    <property type="match status" value="1"/>
</dbReference>
<evidence type="ECO:0000256" key="1">
    <source>
        <dbReference type="ARBA" id="ARBA00012528"/>
    </source>
</evidence>
<organism evidence="5 6">
    <name type="scientific">Photobacterium sp. (strain ATCC 43367)</name>
    <dbReference type="NCBI Taxonomy" id="379097"/>
    <lineage>
        <taxon>Bacteria</taxon>
        <taxon>Pseudomonadati</taxon>
        <taxon>Pseudomonadota</taxon>
        <taxon>Gammaproteobacteria</taxon>
        <taxon>Vibrionales</taxon>
        <taxon>Vibrionaceae</taxon>
        <taxon>Vibrio</taxon>
        <taxon>Vibrio oreintalis group</taxon>
    </lineage>
</organism>
<keyword evidence="3" id="KW-0812">Transmembrane</keyword>
<dbReference type="SUPFAM" id="SSF55073">
    <property type="entry name" value="Nucleotide cyclase"/>
    <property type="match status" value="1"/>
</dbReference>
<dbReference type="PROSITE" id="PS50887">
    <property type="entry name" value="GGDEF"/>
    <property type="match status" value="1"/>
</dbReference>
<evidence type="ECO:0000313" key="6">
    <source>
        <dbReference type="Proteomes" id="UP000030451"/>
    </source>
</evidence>
<feature type="domain" description="GGDEF" evidence="4">
    <location>
        <begin position="357"/>
        <end position="486"/>
    </location>
</feature>
<gene>
    <name evidence="5" type="ORF">NM06_13660</name>
</gene>
<dbReference type="InterPro" id="IPR029787">
    <property type="entry name" value="Nucleotide_cyclase"/>
</dbReference>
<dbReference type="NCBIfam" id="TIGR00254">
    <property type="entry name" value="GGDEF"/>
    <property type="match status" value="1"/>
</dbReference>
<dbReference type="PANTHER" id="PTHR45138:SF9">
    <property type="entry name" value="DIGUANYLATE CYCLASE DGCM-RELATED"/>
    <property type="match status" value="1"/>
</dbReference>
<dbReference type="OrthoDB" id="9812260at2"/>
<keyword evidence="3" id="KW-1133">Transmembrane helix</keyword>
<dbReference type="GO" id="GO:0005886">
    <property type="term" value="C:plasma membrane"/>
    <property type="evidence" value="ECO:0007669"/>
    <property type="project" value="TreeGrafter"/>
</dbReference>
<accession>A0A0A5HX37</accession>
<comment type="catalytic activity">
    <reaction evidence="2">
        <text>2 GTP = 3',3'-c-di-GMP + 2 diphosphate</text>
        <dbReference type="Rhea" id="RHEA:24898"/>
        <dbReference type="ChEBI" id="CHEBI:33019"/>
        <dbReference type="ChEBI" id="CHEBI:37565"/>
        <dbReference type="ChEBI" id="CHEBI:58805"/>
        <dbReference type="EC" id="2.7.7.65"/>
    </reaction>
</comment>
<dbReference type="RefSeq" id="WP_038191518.1">
    <property type="nucleotide sequence ID" value="NZ_JRWP01000028.1"/>
</dbReference>
<protein>
    <recommendedName>
        <fullName evidence="1">diguanylate cyclase</fullName>
        <ecNumber evidence="1">2.7.7.65</ecNumber>
    </recommendedName>
</protein>
<evidence type="ECO:0000313" key="5">
    <source>
        <dbReference type="EMBL" id="KGY08076.1"/>
    </source>
</evidence>
<proteinExistence type="predicted"/>
<dbReference type="EC" id="2.7.7.65" evidence="1"/>
<dbReference type="AlphaFoldDB" id="A0A0A5HX37"/>
<dbReference type="Proteomes" id="UP000030451">
    <property type="component" value="Unassembled WGS sequence"/>
</dbReference>
<dbReference type="CDD" id="cd01949">
    <property type="entry name" value="GGDEF"/>
    <property type="match status" value="1"/>
</dbReference>